<reference evidence="11 12" key="1">
    <citation type="submission" date="2014-03" db="EMBL/GenBank/DDBJ databases">
        <title>Genomics of Bifidobacteria.</title>
        <authorList>
            <person name="Ventura M."/>
            <person name="Milani C."/>
            <person name="Lugli G.A."/>
        </authorList>
    </citation>
    <scope>NUCLEOTIDE SEQUENCE [LARGE SCALE GENOMIC DNA]</scope>
    <source>
        <strain evidence="11 12">LMG 11592</strain>
    </source>
</reference>
<dbReference type="Proteomes" id="UP000029014">
    <property type="component" value="Unassembled WGS sequence"/>
</dbReference>
<dbReference type="AlphaFoldDB" id="A0A087BJY5"/>
<evidence type="ECO:0000256" key="1">
    <source>
        <dbReference type="ARBA" id="ARBA00001933"/>
    </source>
</evidence>
<dbReference type="InterPro" id="IPR000192">
    <property type="entry name" value="Aminotrans_V_dom"/>
</dbReference>
<evidence type="ECO:0000313" key="11">
    <source>
        <dbReference type="EMBL" id="KFI71335.1"/>
    </source>
</evidence>
<evidence type="ECO:0000256" key="7">
    <source>
        <dbReference type="ARBA" id="ARBA00023014"/>
    </source>
</evidence>
<dbReference type="InterPro" id="IPR015421">
    <property type="entry name" value="PyrdxlP-dep_Trfase_major"/>
</dbReference>
<dbReference type="PANTHER" id="PTHR11601:SF34">
    <property type="entry name" value="CYSTEINE DESULFURASE"/>
    <property type="match status" value="1"/>
</dbReference>
<dbReference type="Gene3D" id="3.40.640.10">
    <property type="entry name" value="Type I PLP-dependent aspartate aminotransferase-like (Major domain)"/>
    <property type="match status" value="1"/>
</dbReference>
<keyword evidence="7" id="KW-0411">Iron-sulfur</keyword>
<dbReference type="eggNOG" id="COG1104">
    <property type="taxonomic scope" value="Bacteria"/>
</dbReference>
<keyword evidence="12" id="KW-1185">Reference proteome</keyword>
<dbReference type="GO" id="GO:0046872">
    <property type="term" value="F:metal ion binding"/>
    <property type="evidence" value="ECO:0007669"/>
    <property type="project" value="UniProtKB-KW"/>
</dbReference>
<dbReference type="SUPFAM" id="SSF53383">
    <property type="entry name" value="PLP-dependent transferases"/>
    <property type="match status" value="1"/>
</dbReference>
<comment type="caution">
    <text evidence="11">The sequence shown here is derived from an EMBL/GenBank/DDBJ whole genome shotgun (WGS) entry which is preliminary data.</text>
</comment>
<dbReference type="Pfam" id="PF00266">
    <property type="entry name" value="Aminotran_5"/>
    <property type="match status" value="1"/>
</dbReference>
<name>A0A087BJY5_9BIFI</name>
<dbReference type="InterPro" id="IPR016454">
    <property type="entry name" value="Cysteine_dSase"/>
</dbReference>
<keyword evidence="3 11" id="KW-0808">Transferase</keyword>
<organism evidence="11 12">
    <name type="scientific">Bifidobacterium minimum</name>
    <dbReference type="NCBI Taxonomy" id="1693"/>
    <lineage>
        <taxon>Bacteria</taxon>
        <taxon>Bacillati</taxon>
        <taxon>Actinomycetota</taxon>
        <taxon>Actinomycetes</taxon>
        <taxon>Bifidobacteriales</taxon>
        <taxon>Bifidobacteriaceae</taxon>
        <taxon>Bifidobacterium</taxon>
    </lineage>
</organism>
<dbReference type="EC" id="2.8.1.7" evidence="11"/>
<evidence type="ECO:0000313" key="12">
    <source>
        <dbReference type="Proteomes" id="UP000029014"/>
    </source>
</evidence>
<dbReference type="PIRSF" id="PIRSF005572">
    <property type="entry name" value="NifS"/>
    <property type="match status" value="1"/>
</dbReference>
<feature type="domain" description="Aminotransferase class V" evidence="10">
    <location>
        <begin position="63"/>
        <end position="429"/>
    </location>
</feature>
<dbReference type="InterPro" id="IPR015424">
    <property type="entry name" value="PyrdxlP-dep_Trfase"/>
</dbReference>
<dbReference type="GO" id="GO:0051536">
    <property type="term" value="F:iron-sulfur cluster binding"/>
    <property type="evidence" value="ECO:0007669"/>
    <property type="project" value="UniProtKB-KW"/>
</dbReference>
<dbReference type="Gene3D" id="1.10.260.50">
    <property type="match status" value="1"/>
</dbReference>
<dbReference type="STRING" id="1693.BMIN_1547"/>
<comment type="cofactor">
    <cofactor evidence="1">
        <name>pyridoxal 5'-phosphate</name>
        <dbReference type="ChEBI" id="CHEBI:597326"/>
    </cofactor>
</comment>
<evidence type="ECO:0000256" key="3">
    <source>
        <dbReference type="ARBA" id="ARBA00022679"/>
    </source>
</evidence>
<dbReference type="GO" id="GO:0031071">
    <property type="term" value="F:cysteine desulfurase activity"/>
    <property type="evidence" value="ECO:0007669"/>
    <property type="project" value="UniProtKB-EC"/>
</dbReference>
<feature type="compositionally biased region" description="Low complexity" evidence="9">
    <location>
        <begin position="1"/>
        <end position="51"/>
    </location>
</feature>
<keyword evidence="4" id="KW-0479">Metal-binding</keyword>
<keyword evidence="6" id="KW-0408">Iron</keyword>
<dbReference type="Gene3D" id="3.90.1150.10">
    <property type="entry name" value="Aspartate Aminotransferase, domain 1"/>
    <property type="match status" value="1"/>
</dbReference>
<dbReference type="EMBL" id="JGZD01000014">
    <property type="protein sequence ID" value="KFI71335.1"/>
    <property type="molecule type" value="Genomic_DNA"/>
</dbReference>
<dbReference type="PANTHER" id="PTHR11601">
    <property type="entry name" value="CYSTEINE DESULFURYLASE FAMILY MEMBER"/>
    <property type="match status" value="1"/>
</dbReference>
<evidence type="ECO:0000256" key="5">
    <source>
        <dbReference type="ARBA" id="ARBA00022898"/>
    </source>
</evidence>
<keyword evidence="11" id="KW-0032">Aminotransferase</keyword>
<proteinExistence type="inferred from homology"/>
<sequence>MIAPTPTSGTAGTTGTTATEKMPAAKTPAEETPTEKTAAASAEAGTSAAGTNASRNHPPARLYGDHAAGSPVRADAIDAMLPFMTEAFGNPSSVHSHGMMARRALDAARSSLAVNLGADPDEVVFTSGGTESNNLAIKGIALAATATGDSTPQRPRRVLVSACDHPAVRESARWLSRWFGFEVLTIPVDPQAHIDLTALSGMAASGACLACLPWANSEVGTIEPVAEAIRICHTAGIPVHIDAVQAAGTIPVDFHAVEADSLSISGHKFGAPRSTGAWLVQRGLPVEPLLSGGGQENGLRPGTENVAGCVALAVALDDATTEMRSINPLLATARDSLVDAVLASIPRARLTGDPLHRLPGHASFVIPGIEAETLLVDLDVRGVECSSGTACAVGHHDIPPTLLAMGISRDDARGALRLSFRRPPQSRDIALIARCLAESCAGLGL</sequence>
<evidence type="ECO:0000256" key="9">
    <source>
        <dbReference type="SAM" id="MobiDB-lite"/>
    </source>
</evidence>
<dbReference type="InterPro" id="IPR015422">
    <property type="entry name" value="PyrdxlP-dep_Trfase_small"/>
</dbReference>
<protein>
    <submittedName>
        <fullName evidence="11">Putative pyridoxal-phosphate-dependent aminotransferase</fullName>
        <ecNumber evidence="11">2.8.1.7</ecNumber>
    </submittedName>
</protein>
<accession>A0A087BJY5</accession>
<dbReference type="RefSeq" id="WP_022861643.1">
    <property type="nucleotide sequence ID" value="NZ_JGZD01000014.1"/>
</dbReference>
<gene>
    <name evidence="11" type="ORF">BMIN_1547</name>
</gene>
<evidence type="ECO:0000256" key="4">
    <source>
        <dbReference type="ARBA" id="ARBA00022723"/>
    </source>
</evidence>
<evidence type="ECO:0000259" key="10">
    <source>
        <dbReference type="Pfam" id="PF00266"/>
    </source>
</evidence>
<evidence type="ECO:0000256" key="6">
    <source>
        <dbReference type="ARBA" id="ARBA00023004"/>
    </source>
</evidence>
<comment type="similarity">
    <text evidence="2">Belongs to the class-V pyridoxal-phosphate-dependent aminotransferase family. NifS/IscS subfamily.</text>
</comment>
<comment type="catalytic activity">
    <reaction evidence="8">
        <text>(sulfur carrier)-H + L-cysteine = (sulfur carrier)-SH + L-alanine</text>
        <dbReference type="Rhea" id="RHEA:43892"/>
        <dbReference type="Rhea" id="RHEA-COMP:14737"/>
        <dbReference type="Rhea" id="RHEA-COMP:14739"/>
        <dbReference type="ChEBI" id="CHEBI:29917"/>
        <dbReference type="ChEBI" id="CHEBI:35235"/>
        <dbReference type="ChEBI" id="CHEBI:57972"/>
        <dbReference type="ChEBI" id="CHEBI:64428"/>
        <dbReference type="EC" id="2.8.1.7"/>
    </reaction>
</comment>
<evidence type="ECO:0000256" key="8">
    <source>
        <dbReference type="ARBA" id="ARBA00050776"/>
    </source>
</evidence>
<feature type="region of interest" description="Disordered" evidence="9">
    <location>
        <begin position="1"/>
        <end position="67"/>
    </location>
</feature>
<dbReference type="GO" id="GO:0008483">
    <property type="term" value="F:transaminase activity"/>
    <property type="evidence" value="ECO:0007669"/>
    <property type="project" value="UniProtKB-KW"/>
</dbReference>
<keyword evidence="5" id="KW-0663">Pyridoxal phosphate</keyword>
<evidence type="ECO:0000256" key="2">
    <source>
        <dbReference type="ARBA" id="ARBA00006490"/>
    </source>
</evidence>